<evidence type="ECO:0000313" key="2">
    <source>
        <dbReference type="Proteomes" id="UP000237271"/>
    </source>
</evidence>
<dbReference type="Proteomes" id="UP000237271">
    <property type="component" value="Unassembled WGS sequence"/>
</dbReference>
<proteinExistence type="predicted"/>
<evidence type="ECO:0000313" key="1">
    <source>
        <dbReference type="EMBL" id="POM58258.1"/>
    </source>
</evidence>
<organism evidence="1 2">
    <name type="scientific">Phytophthora palmivora</name>
    <dbReference type="NCBI Taxonomy" id="4796"/>
    <lineage>
        <taxon>Eukaryota</taxon>
        <taxon>Sar</taxon>
        <taxon>Stramenopiles</taxon>
        <taxon>Oomycota</taxon>
        <taxon>Peronosporomycetes</taxon>
        <taxon>Peronosporales</taxon>
        <taxon>Peronosporaceae</taxon>
        <taxon>Phytophthora</taxon>
    </lineage>
</organism>
<accession>A0A2P4WY81</accession>
<dbReference type="EMBL" id="NCKW01020300">
    <property type="protein sequence ID" value="POM58258.1"/>
    <property type="molecule type" value="Genomic_DNA"/>
</dbReference>
<reference evidence="1 2" key="1">
    <citation type="journal article" date="2017" name="Genome Biol. Evol.">
        <title>Phytophthora megakarya and P. palmivora, closely related causal agents of cacao black pod rot, underwent increases in genome sizes and gene numbers by different mechanisms.</title>
        <authorList>
            <person name="Ali S.S."/>
            <person name="Shao J."/>
            <person name="Lary D.J."/>
            <person name="Kronmiller B."/>
            <person name="Shen D."/>
            <person name="Strem M.D."/>
            <person name="Amoako-Attah I."/>
            <person name="Akrofi A.Y."/>
            <person name="Begoude B.A."/>
            <person name="Ten Hoopen G.M."/>
            <person name="Coulibaly K."/>
            <person name="Kebe B.I."/>
            <person name="Melnick R.L."/>
            <person name="Guiltinan M.J."/>
            <person name="Tyler B.M."/>
            <person name="Meinhardt L.W."/>
            <person name="Bailey B.A."/>
        </authorList>
    </citation>
    <scope>NUCLEOTIDE SEQUENCE [LARGE SCALE GENOMIC DNA]</scope>
    <source>
        <strain evidence="2">sbr112.9</strain>
    </source>
</reference>
<keyword evidence="2" id="KW-1185">Reference proteome</keyword>
<name>A0A2P4WY81_9STRA</name>
<protein>
    <submittedName>
        <fullName evidence="1">Uncharacterized protein</fullName>
    </submittedName>
</protein>
<comment type="caution">
    <text evidence="1">The sequence shown here is derived from an EMBL/GenBank/DDBJ whole genome shotgun (WGS) entry which is preliminary data.</text>
</comment>
<sequence length="288" mass="32492">MVPDAEIQVRLDRCKDKKIYLVFDLLERILVTPTCESFARNYLCSAPTRVPQTSTDAAMYFQPTVEKVLKDNIHDSMLVWIVGLLACADIAVEMLDVIEAILTKLNEVGFETTQRSASPFLLQLDGVEKCDHDPERIKSLPRIPEHLTAAELQKFARAISARQGADKLEEVKAKLMRSAMSAFPDPWSLESALGPSMSHSRSIARDSEFYGRHFHGIDFAGVSLKGDESAGTCTRTSQGRPRGFSKYCGRHTIIHLISLSKELKKHECGKLLRWSTNIFEYRYTIKQI</sequence>
<gene>
    <name evidence="1" type="ORF">PHPALM_37118</name>
</gene>
<dbReference type="AlphaFoldDB" id="A0A2P4WY81"/>